<accession>A0A1T4WJM6</accession>
<dbReference type="Proteomes" id="UP000190774">
    <property type="component" value="Unassembled WGS sequence"/>
</dbReference>
<dbReference type="InterPro" id="IPR012669">
    <property type="entry name" value="Pectate_lyase"/>
</dbReference>
<gene>
    <name evidence="3" type="ORF">SAMN02745166_00391</name>
</gene>
<dbReference type="EMBL" id="FUYE01000001">
    <property type="protein sequence ID" value="SKA77530.1"/>
    <property type="molecule type" value="Genomic_DNA"/>
</dbReference>
<keyword evidence="2" id="KW-0732">Signal</keyword>
<dbReference type="SUPFAM" id="SSF81853">
    <property type="entry name" value="Family 10 polysaccharide lyase"/>
    <property type="match status" value="1"/>
</dbReference>
<protein>
    <submittedName>
        <fullName evidence="3">Pectate lyase, PelA/Pel-15E family</fullName>
    </submittedName>
</protein>
<evidence type="ECO:0000256" key="1">
    <source>
        <dbReference type="SAM" id="Coils"/>
    </source>
</evidence>
<sequence>MKPLQFLFTSLTLPLALSAADVWPDPAEVTMAMKKATSFYTEKLAVHGGYASSWEKDLSQAYVEGKKGREFISIQPPGTTTVGLSLVRAYLATGDQQFLKAARAAAGALIESQLASGGWPAEFDFSGEYDKKFHLRRQVLAGDTQAGKRSAYSTLDDNKTQSALLFLLELAHLPETQDDQALQECLKVGMDSLLGAQYPNGAWPQQFDAPADSATPVIPARYPADWPRTFPHEKYVSFYTLNDHNMQKIVQLLLRAYDLIKEERYLNSAKKAGDFFILAQMPEPQPGWAQQYNHQMEPVWARKFEPPCVTGGESLSTMETLYELYVVTGDEKYLKPLPAAFAWYERSALPDGLYARFYELKTNKPLFFVKDTYELVYTDDNLPTHYGFKLDYVTRDLARLKEQMQRSREELLAKRHAPDTEKSWTSRAKGAVDKTVQALKSQTAEGYWLKGDEIDAGEFVRHFNAMAAYVEGANKGGEAFAKAQKR</sequence>
<dbReference type="GO" id="GO:0016829">
    <property type="term" value="F:lyase activity"/>
    <property type="evidence" value="ECO:0007669"/>
    <property type="project" value="UniProtKB-KW"/>
</dbReference>
<evidence type="ECO:0000256" key="2">
    <source>
        <dbReference type="SAM" id="SignalP"/>
    </source>
</evidence>
<organism evidence="3 4">
    <name type="scientific">Prosthecobacter debontii</name>
    <dbReference type="NCBI Taxonomy" id="48467"/>
    <lineage>
        <taxon>Bacteria</taxon>
        <taxon>Pseudomonadati</taxon>
        <taxon>Verrucomicrobiota</taxon>
        <taxon>Verrucomicrobiia</taxon>
        <taxon>Verrucomicrobiales</taxon>
        <taxon>Verrucomicrobiaceae</taxon>
        <taxon>Prosthecobacter</taxon>
    </lineage>
</organism>
<feature type="coiled-coil region" evidence="1">
    <location>
        <begin position="390"/>
        <end position="417"/>
    </location>
</feature>
<dbReference type="STRING" id="48467.SAMN02745166_00391"/>
<dbReference type="RefSeq" id="WP_176159174.1">
    <property type="nucleotide sequence ID" value="NZ_FUYE01000001.1"/>
</dbReference>
<reference evidence="4" key="1">
    <citation type="submission" date="2017-02" db="EMBL/GenBank/DDBJ databases">
        <authorList>
            <person name="Varghese N."/>
            <person name="Submissions S."/>
        </authorList>
    </citation>
    <scope>NUCLEOTIDE SEQUENCE [LARGE SCALE GENOMIC DNA]</scope>
    <source>
        <strain evidence="4">ATCC 700200</strain>
    </source>
</reference>
<dbReference type="AlphaFoldDB" id="A0A1T4WJM6"/>
<feature type="signal peptide" evidence="2">
    <location>
        <begin position="1"/>
        <end position="19"/>
    </location>
</feature>
<keyword evidence="4" id="KW-1185">Reference proteome</keyword>
<name>A0A1T4WJM6_9BACT</name>
<feature type="chain" id="PRO_5013386850" evidence="2">
    <location>
        <begin position="20"/>
        <end position="486"/>
    </location>
</feature>
<keyword evidence="3" id="KW-0456">Lyase</keyword>
<evidence type="ECO:0000313" key="3">
    <source>
        <dbReference type="EMBL" id="SKA77530.1"/>
    </source>
</evidence>
<keyword evidence="1" id="KW-0175">Coiled coil</keyword>
<evidence type="ECO:0000313" key="4">
    <source>
        <dbReference type="Proteomes" id="UP000190774"/>
    </source>
</evidence>
<dbReference type="Pfam" id="PF09492">
    <property type="entry name" value="Pec_lyase"/>
    <property type="match status" value="1"/>
</dbReference>
<proteinExistence type="predicted"/>
<dbReference type="Gene3D" id="1.50.10.20">
    <property type="match status" value="1"/>
</dbReference>